<keyword evidence="4 5" id="KW-0067">ATP-binding</keyword>
<dbReference type="InterPro" id="IPR001736">
    <property type="entry name" value="PLipase_D/transphosphatidylase"/>
</dbReference>
<dbReference type="GO" id="GO:0033592">
    <property type="term" value="F:RNA strand annealing activity"/>
    <property type="evidence" value="ECO:0007669"/>
    <property type="project" value="TreeGrafter"/>
</dbReference>
<organism evidence="12 13">
    <name type="scientific">Oenococcus kitaharae DSM 17330</name>
    <dbReference type="NCBI Taxonomy" id="1045004"/>
    <lineage>
        <taxon>Bacteria</taxon>
        <taxon>Bacillati</taxon>
        <taxon>Bacillota</taxon>
        <taxon>Bacilli</taxon>
        <taxon>Lactobacillales</taxon>
        <taxon>Lactobacillaceae</taxon>
        <taxon>Oenococcus</taxon>
    </lineage>
</organism>
<dbReference type="PROSITE" id="PS50035">
    <property type="entry name" value="PLD"/>
    <property type="match status" value="1"/>
</dbReference>
<keyword evidence="2 5" id="KW-0378">Hydrolase</keyword>
<evidence type="ECO:0000256" key="7">
    <source>
        <dbReference type="SAM" id="MobiDB-lite"/>
    </source>
</evidence>
<dbReference type="STRING" id="336988.NT96_07575"/>
<dbReference type="HAMAP" id="MF_01494">
    <property type="entry name" value="DEAD_helicase_CshB"/>
    <property type="match status" value="1"/>
</dbReference>
<dbReference type="OrthoDB" id="9805696at2"/>
<reference evidence="12 13" key="1">
    <citation type="journal article" date="2012" name="PLoS ONE">
        <title>Functional divergence in the genus oenococcus as predicted by genome sequencing of the newly-described species, Oenococcus kitaharae.</title>
        <authorList>
            <person name="Borneman A.R."/>
            <person name="McCarthy J.M."/>
            <person name="Chambers P.J."/>
            <person name="Bartowsky E.J."/>
        </authorList>
    </citation>
    <scope>NUCLEOTIDE SEQUENCE [LARGE SCALE GENOMIC DNA]</scope>
    <source>
        <strain evidence="13">DSM17330</strain>
    </source>
</reference>
<dbReference type="InterPro" id="IPR050547">
    <property type="entry name" value="DEAD_box_RNA_helicases"/>
</dbReference>
<sequence length="456" mass="51602">MTNQFGQFNLKKEIVAAIDGISFIKPTKVQQRLIPSILAGRDVVGQSQTGSGKTHAFLLPIFNALDPALDEVQAVITSPSRELAEQLYEAFRAFQKALAKLDPRFDALRIVDYVGGSDRVKQTHQLEKKQPQVVIGTPGRLKDFLSQNLLLVNHNRFFVVDEADMALDMGFLGDVNTIASAMPADLQMLVFSATIPDKLTPFLRKYMKEPIIEEIPVSTVVSDTVENLLLATKSKDKNEVIYDLLTRGETYLTIVFANTKERVRELAKFLEAQGLKVAEIRGNIEPRERRRVMRRVKNQEFQYVVATDLAARGLDIQGVSEVINDDIPTDLEFFIHRVGRTGRNGMSGTAITLYGPDEESKVAELEKLGIHFQAKQLKNHELVDAKDRNRRHVRRLTPKKLDPEMIGLVKKKKAHVKPGYRHQIKGAIKFKQLKDKKVSQRTAARISRKERRSESR</sequence>
<dbReference type="Gene3D" id="3.40.50.300">
    <property type="entry name" value="P-loop containing nucleotide triphosphate hydrolases"/>
    <property type="match status" value="2"/>
</dbReference>
<dbReference type="InterPro" id="IPR014001">
    <property type="entry name" value="Helicase_ATP-bd"/>
</dbReference>
<evidence type="ECO:0000256" key="5">
    <source>
        <dbReference type="HAMAP-Rule" id="MF_01494"/>
    </source>
</evidence>
<dbReference type="PROSITE" id="PS51194">
    <property type="entry name" value="HELICASE_CTER"/>
    <property type="match status" value="1"/>
</dbReference>
<dbReference type="SMART" id="SM00487">
    <property type="entry name" value="DEXDc"/>
    <property type="match status" value="1"/>
</dbReference>
<evidence type="ECO:0000313" key="13">
    <source>
        <dbReference type="Proteomes" id="UP000004959"/>
    </source>
</evidence>
<dbReference type="InterPro" id="IPR044742">
    <property type="entry name" value="DEAD/DEAH_RhlB"/>
</dbReference>
<feature type="region of interest" description="Disordered" evidence="7">
    <location>
        <begin position="431"/>
        <end position="456"/>
    </location>
</feature>
<evidence type="ECO:0000259" key="10">
    <source>
        <dbReference type="PROSITE" id="PS51194"/>
    </source>
</evidence>
<dbReference type="GO" id="GO:0005840">
    <property type="term" value="C:ribosome"/>
    <property type="evidence" value="ECO:0007669"/>
    <property type="project" value="TreeGrafter"/>
</dbReference>
<feature type="short sequence motif" description="Q motif" evidence="6">
    <location>
        <begin position="3"/>
        <end position="31"/>
    </location>
</feature>
<dbReference type="InterPro" id="IPR014014">
    <property type="entry name" value="RNA_helicase_DEAD_Q_motif"/>
</dbReference>
<dbReference type="GO" id="GO:0009409">
    <property type="term" value="P:response to cold"/>
    <property type="evidence" value="ECO:0007669"/>
    <property type="project" value="InterPro"/>
</dbReference>
<evidence type="ECO:0000256" key="2">
    <source>
        <dbReference type="ARBA" id="ARBA00022801"/>
    </source>
</evidence>
<evidence type="ECO:0000256" key="6">
    <source>
        <dbReference type="PROSITE-ProRule" id="PRU00552"/>
    </source>
</evidence>
<dbReference type="GO" id="GO:0003724">
    <property type="term" value="F:RNA helicase activity"/>
    <property type="evidence" value="ECO:0007669"/>
    <property type="project" value="UniProtKB-UniRule"/>
</dbReference>
<dbReference type="EMBL" id="AFVZ01000001">
    <property type="protein sequence ID" value="EHN59250.1"/>
    <property type="molecule type" value="Genomic_DNA"/>
</dbReference>
<dbReference type="RefSeq" id="WP_007746063.1">
    <property type="nucleotide sequence ID" value="NZ_CM001398.1"/>
</dbReference>
<dbReference type="Proteomes" id="UP000004959">
    <property type="component" value="Chromosome"/>
</dbReference>
<accession>G9WJQ1</accession>
<evidence type="ECO:0000256" key="4">
    <source>
        <dbReference type="ARBA" id="ARBA00022840"/>
    </source>
</evidence>
<dbReference type="InterPro" id="IPR001650">
    <property type="entry name" value="Helicase_C-like"/>
</dbReference>
<feature type="domain" description="Helicase C-terminal" evidence="10">
    <location>
        <begin position="224"/>
        <end position="390"/>
    </location>
</feature>
<keyword evidence="1 5" id="KW-0547">Nucleotide-binding</keyword>
<keyword evidence="3 5" id="KW-0347">Helicase</keyword>
<dbReference type="InterPro" id="IPR027417">
    <property type="entry name" value="P-loop_NTPase"/>
</dbReference>
<evidence type="ECO:0000259" key="8">
    <source>
        <dbReference type="PROSITE" id="PS50035"/>
    </source>
</evidence>
<keyword evidence="5" id="KW-0694">RNA-binding</keyword>
<protein>
    <recommendedName>
        <fullName evidence="5">DEAD-box ATP-dependent RNA helicase CshB</fullName>
        <ecNumber evidence="5">3.6.4.13</ecNumber>
    </recommendedName>
</protein>
<comment type="caution">
    <text evidence="12">The sequence shown here is derived from an EMBL/GenBank/DDBJ whole genome shotgun (WGS) entry which is preliminary data.</text>
</comment>
<dbReference type="SMART" id="SM00490">
    <property type="entry name" value="HELICc"/>
    <property type="match status" value="1"/>
</dbReference>
<dbReference type="CDD" id="cd18787">
    <property type="entry name" value="SF2_C_DEAD"/>
    <property type="match status" value="1"/>
</dbReference>
<evidence type="ECO:0000259" key="9">
    <source>
        <dbReference type="PROSITE" id="PS51192"/>
    </source>
</evidence>
<name>G9WJQ1_9LACO</name>
<dbReference type="HOGENOM" id="CLU_003041_1_3_9"/>
<feature type="domain" description="DEAD-box RNA helicase Q" evidence="11">
    <location>
        <begin position="3"/>
        <end position="31"/>
    </location>
</feature>
<dbReference type="PANTHER" id="PTHR47963:SF1">
    <property type="entry name" value="DEAD-BOX ATP-DEPENDENT RNA HELICASE CSHB"/>
    <property type="match status" value="1"/>
</dbReference>
<comment type="subcellular location">
    <subcellularLocation>
        <location evidence="5">Cytoplasm</location>
    </subcellularLocation>
</comment>
<dbReference type="GO" id="GO:0016887">
    <property type="term" value="F:ATP hydrolysis activity"/>
    <property type="evidence" value="ECO:0007669"/>
    <property type="project" value="RHEA"/>
</dbReference>
<evidence type="ECO:0000256" key="3">
    <source>
        <dbReference type="ARBA" id="ARBA00022806"/>
    </source>
</evidence>
<dbReference type="GO" id="GO:0005829">
    <property type="term" value="C:cytosol"/>
    <property type="evidence" value="ECO:0007669"/>
    <property type="project" value="TreeGrafter"/>
</dbReference>
<feature type="domain" description="Helicase ATP-binding" evidence="9">
    <location>
        <begin position="34"/>
        <end position="213"/>
    </location>
</feature>
<comment type="similarity">
    <text evidence="5">Belongs to the DEAD box helicase family. CshB subfamily.</text>
</comment>
<dbReference type="PROSITE" id="PS51195">
    <property type="entry name" value="Q_MOTIF"/>
    <property type="match status" value="1"/>
</dbReference>
<dbReference type="GO" id="GO:0006793">
    <property type="term" value="P:phosphorus metabolic process"/>
    <property type="evidence" value="ECO:0007669"/>
    <property type="project" value="UniProtKB-ARBA"/>
</dbReference>
<comment type="function">
    <text evidence="5">Probable DEAD-box RNA helicase. May work in conjunction with the cold shock proteins to ensure proper initiation of transcription at low and optimal temperatures.</text>
</comment>
<dbReference type="InterPro" id="IPR030881">
    <property type="entry name" value="CshB"/>
</dbReference>
<dbReference type="eggNOG" id="COG0513">
    <property type="taxonomic scope" value="Bacteria"/>
</dbReference>
<dbReference type="PATRIC" id="fig|1045004.4.peg.1149"/>
<keyword evidence="5" id="KW-0346">Stress response</keyword>
<evidence type="ECO:0000259" key="11">
    <source>
        <dbReference type="PROSITE" id="PS51195"/>
    </source>
</evidence>
<comment type="catalytic activity">
    <reaction evidence="5">
        <text>ATP + H2O = ADP + phosphate + H(+)</text>
        <dbReference type="Rhea" id="RHEA:13065"/>
        <dbReference type="ChEBI" id="CHEBI:15377"/>
        <dbReference type="ChEBI" id="CHEBI:15378"/>
        <dbReference type="ChEBI" id="CHEBI:30616"/>
        <dbReference type="ChEBI" id="CHEBI:43474"/>
        <dbReference type="ChEBI" id="CHEBI:456216"/>
        <dbReference type="EC" id="3.6.4.13"/>
    </reaction>
</comment>
<feature type="domain" description="PLD phosphodiesterase" evidence="8">
    <location>
        <begin position="149"/>
        <end position="181"/>
    </location>
</feature>
<dbReference type="EC" id="3.6.4.13" evidence="5"/>
<dbReference type="PROSITE" id="PS51192">
    <property type="entry name" value="HELICASE_ATP_BIND_1"/>
    <property type="match status" value="1"/>
</dbReference>
<proteinExistence type="inferred from homology"/>
<dbReference type="AlphaFoldDB" id="G9WJQ1"/>
<gene>
    <name evidence="5" type="primary">cshB</name>
    <name evidence="12" type="ORF">OKIT_1152</name>
</gene>
<dbReference type="Pfam" id="PF00271">
    <property type="entry name" value="Helicase_C"/>
    <property type="match status" value="1"/>
</dbReference>
<dbReference type="GO" id="GO:0006401">
    <property type="term" value="P:RNA catabolic process"/>
    <property type="evidence" value="ECO:0007669"/>
    <property type="project" value="UniProtKB-UniRule"/>
</dbReference>
<dbReference type="CDD" id="cd00268">
    <property type="entry name" value="DEADc"/>
    <property type="match status" value="1"/>
</dbReference>
<evidence type="ECO:0000256" key="1">
    <source>
        <dbReference type="ARBA" id="ARBA00022741"/>
    </source>
</evidence>
<dbReference type="Pfam" id="PF00270">
    <property type="entry name" value="DEAD"/>
    <property type="match status" value="1"/>
</dbReference>
<dbReference type="GO" id="GO:0005524">
    <property type="term" value="F:ATP binding"/>
    <property type="evidence" value="ECO:0007669"/>
    <property type="project" value="UniProtKB-UniRule"/>
</dbReference>
<dbReference type="InterPro" id="IPR011545">
    <property type="entry name" value="DEAD/DEAH_box_helicase_dom"/>
</dbReference>
<evidence type="ECO:0000313" key="12">
    <source>
        <dbReference type="EMBL" id="EHN59250.1"/>
    </source>
</evidence>
<keyword evidence="5" id="KW-0963">Cytoplasm</keyword>
<dbReference type="SUPFAM" id="SSF52540">
    <property type="entry name" value="P-loop containing nucleoside triphosphate hydrolases"/>
    <property type="match status" value="1"/>
</dbReference>
<keyword evidence="13" id="KW-1185">Reference proteome</keyword>
<dbReference type="PANTHER" id="PTHR47963">
    <property type="entry name" value="DEAD-BOX ATP-DEPENDENT RNA HELICASE 47, MITOCHONDRIAL"/>
    <property type="match status" value="1"/>
</dbReference>